<dbReference type="SUPFAM" id="SSF46689">
    <property type="entry name" value="Homeodomain-like"/>
    <property type="match status" value="1"/>
</dbReference>
<dbReference type="InterPro" id="IPR001356">
    <property type="entry name" value="HD"/>
</dbReference>
<dbReference type="PANTHER" id="PTHR24329">
    <property type="entry name" value="HOMEOBOX PROTEIN ARISTALESS"/>
    <property type="match status" value="1"/>
</dbReference>
<keyword evidence="5 6" id="KW-0539">Nucleus</keyword>
<evidence type="ECO:0000313" key="12">
    <source>
        <dbReference type="RefSeq" id="XP_055874010.1"/>
    </source>
</evidence>
<feature type="compositionally biased region" description="Basic and acidic residues" evidence="8">
    <location>
        <begin position="212"/>
        <end position="230"/>
    </location>
</feature>
<feature type="region of interest" description="Disordered" evidence="8">
    <location>
        <begin position="172"/>
        <end position="244"/>
    </location>
</feature>
<dbReference type="PANTHER" id="PTHR24329:SF543">
    <property type="entry name" value="FI01017P-RELATED"/>
    <property type="match status" value="1"/>
</dbReference>
<dbReference type="PRINTS" id="PR00031">
    <property type="entry name" value="HTHREPRESSR"/>
</dbReference>
<evidence type="ECO:0000256" key="6">
    <source>
        <dbReference type="PROSITE-ProRule" id="PRU00108"/>
    </source>
</evidence>
<comment type="subcellular location">
    <subcellularLocation>
        <location evidence="1 6 7">Nucleus</location>
    </subcellularLocation>
</comment>
<dbReference type="FunFam" id="1.10.10.60:FF:000102">
    <property type="entry name" value="Aristaless related homeobox"/>
    <property type="match status" value="1"/>
</dbReference>
<evidence type="ECO:0000313" key="11">
    <source>
        <dbReference type="Proteomes" id="UP001165740"/>
    </source>
</evidence>
<reference evidence="12" key="1">
    <citation type="submission" date="2025-08" db="UniProtKB">
        <authorList>
            <consortium name="RefSeq"/>
        </authorList>
    </citation>
    <scope>IDENTIFICATION</scope>
</reference>
<evidence type="ECO:0000259" key="10">
    <source>
        <dbReference type="PROSITE" id="PS50803"/>
    </source>
</evidence>
<keyword evidence="2" id="KW-0217">Developmental protein</keyword>
<organism evidence="11 12">
    <name type="scientific">Biomphalaria glabrata</name>
    <name type="common">Bloodfluke planorb</name>
    <name type="synonym">Freshwater snail</name>
    <dbReference type="NCBI Taxonomy" id="6526"/>
    <lineage>
        <taxon>Eukaryota</taxon>
        <taxon>Metazoa</taxon>
        <taxon>Spiralia</taxon>
        <taxon>Lophotrochozoa</taxon>
        <taxon>Mollusca</taxon>
        <taxon>Gastropoda</taxon>
        <taxon>Heterobranchia</taxon>
        <taxon>Euthyneura</taxon>
        <taxon>Panpulmonata</taxon>
        <taxon>Hygrophila</taxon>
        <taxon>Lymnaeoidea</taxon>
        <taxon>Planorbidae</taxon>
        <taxon>Biomphalaria</taxon>
    </lineage>
</organism>
<dbReference type="GO" id="GO:0005634">
    <property type="term" value="C:nucleus"/>
    <property type="evidence" value="ECO:0007669"/>
    <property type="project" value="UniProtKB-SubCell"/>
</dbReference>
<keyword evidence="11" id="KW-1185">Reference proteome</keyword>
<dbReference type="InterPro" id="IPR017970">
    <property type="entry name" value="Homeobox_CS"/>
</dbReference>
<proteinExistence type="predicted"/>
<protein>
    <submittedName>
        <fullName evidence="12">Pituitary homeobox 1-like</fullName>
    </submittedName>
</protein>
<evidence type="ECO:0000256" key="3">
    <source>
        <dbReference type="ARBA" id="ARBA00023125"/>
    </source>
</evidence>
<evidence type="ECO:0000256" key="8">
    <source>
        <dbReference type="SAM" id="MobiDB-lite"/>
    </source>
</evidence>
<dbReference type="SMART" id="SM00389">
    <property type="entry name" value="HOX"/>
    <property type="match status" value="1"/>
</dbReference>
<evidence type="ECO:0000256" key="1">
    <source>
        <dbReference type="ARBA" id="ARBA00004123"/>
    </source>
</evidence>
<keyword evidence="4 6" id="KW-0371">Homeobox</keyword>
<accession>A0A9W2ZGG7</accession>
<evidence type="ECO:0000259" key="9">
    <source>
        <dbReference type="PROSITE" id="PS50071"/>
    </source>
</evidence>
<dbReference type="GO" id="GO:0000981">
    <property type="term" value="F:DNA-binding transcription factor activity, RNA polymerase II-specific"/>
    <property type="evidence" value="ECO:0007669"/>
    <property type="project" value="InterPro"/>
</dbReference>
<feature type="compositionally biased region" description="Low complexity" evidence="8">
    <location>
        <begin position="180"/>
        <end position="203"/>
    </location>
</feature>
<feature type="domain" description="Homeobox" evidence="9">
    <location>
        <begin position="237"/>
        <end position="297"/>
    </location>
</feature>
<feature type="compositionally biased region" description="Polar residues" evidence="8">
    <location>
        <begin position="316"/>
        <end position="332"/>
    </location>
</feature>
<evidence type="ECO:0000256" key="2">
    <source>
        <dbReference type="ARBA" id="ARBA00022473"/>
    </source>
</evidence>
<dbReference type="PROSITE" id="PS50803">
    <property type="entry name" value="OAR"/>
    <property type="match status" value="1"/>
</dbReference>
<dbReference type="CDD" id="cd00086">
    <property type="entry name" value="homeodomain"/>
    <property type="match status" value="1"/>
</dbReference>
<gene>
    <name evidence="12" type="primary">LOC106075071</name>
</gene>
<feature type="region of interest" description="Disordered" evidence="8">
    <location>
        <begin position="120"/>
        <end position="155"/>
    </location>
</feature>
<dbReference type="Proteomes" id="UP001165740">
    <property type="component" value="Chromosome 1"/>
</dbReference>
<feature type="DNA-binding region" description="Homeobox" evidence="6">
    <location>
        <begin position="239"/>
        <end position="298"/>
    </location>
</feature>
<name>A0A9W2ZGG7_BIOGL</name>
<dbReference type="InterPro" id="IPR009057">
    <property type="entry name" value="Homeodomain-like_sf"/>
</dbReference>
<feature type="region of interest" description="Disordered" evidence="8">
    <location>
        <begin position="80"/>
        <end position="107"/>
    </location>
</feature>
<dbReference type="InterPro" id="IPR050649">
    <property type="entry name" value="Paired_Homeobox_TFs"/>
</dbReference>
<keyword evidence="3 6" id="KW-0238">DNA-binding</keyword>
<dbReference type="OrthoDB" id="6159439at2759"/>
<dbReference type="RefSeq" id="XP_055874010.1">
    <property type="nucleotide sequence ID" value="XM_056018035.1"/>
</dbReference>
<dbReference type="OMA" id="RYENHEQ"/>
<feature type="region of interest" description="Disordered" evidence="8">
    <location>
        <begin position="314"/>
        <end position="335"/>
    </location>
</feature>
<dbReference type="Pfam" id="PF00046">
    <property type="entry name" value="Homeodomain"/>
    <property type="match status" value="1"/>
</dbReference>
<evidence type="ECO:0000256" key="4">
    <source>
        <dbReference type="ARBA" id="ARBA00023155"/>
    </source>
</evidence>
<dbReference type="GeneID" id="106075071"/>
<feature type="compositionally biased region" description="Low complexity" evidence="8">
    <location>
        <begin position="82"/>
        <end position="95"/>
    </location>
</feature>
<dbReference type="PROSITE" id="PS00027">
    <property type="entry name" value="HOMEOBOX_1"/>
    <property type="match status" value="1"/>
</dbReference>
<feature type="region of interest" description="Disordered" evidence="8">
    <location>
        <begin position="37"/>
        <end position="60"/>
    </location>
</feature>
<dbReference type="InterPro" id="IPR000047">
    <property type="entry name" value="HTH_motif"/>
</dbReference>
<dbReference type="PROSITE" id="PS50071">
    <property type="entry name" value="HOMEOBOX_2"/>
    <property type="match status" value="1"/>
</dbReference>
<feature type="domain" description="OAR" evidence="10">
    <location>
        <begin position="428"/>
        <end position="441"/>
    </location>
</feature>
<dbReference type="Gene3D" id="1.10.10.60">
    <property type="entry name" value="Homeodomain-like"/>
    <property type="match status" value="1"/>
</dbReference>
<evidence type="ECO:0000256" key="7">
    <source>
        <dbReference type="RuleBase" id="RU000682"/>
    </source>
</evidence>
<dbReference type="AlphaFoldDB" id="A0A9W2ZGG7"/>
<evidence type="ECO:0000256" key="5">
    <source>
        <dbReference type="ARBA" id="ARBA00023242"/>
    </source>
</evidence>
<dbReference type="InterPro" id="IPR003654">
    <property type="entry name" value="OAR_dom"/>
</dbReference>
<dbReference type="GO" id="GO:0000977">
    <property type="term" value="F:RNA polymerase II transcription regulatory region sequence-specific DNA binding"/>
    <property type="evidence" value="ECO:0007669"/>
    <property type="project" value="TreeGrafter"/>
</dbReference>
<sequence length="446" mass="48700">MEGHFNALLTADDIGFLDHSDVGSSYYFPLCGQMDEPGSTQRSRYENHEQGCLSDRSMSDNRGSYTINGLLAPSAAHALVQSSPPHHGAPHHPISSQPPLPPTADGYPYAGNGYLLSERHSGGGGHVGDSMGRTILSAGEGDGIEGTRVNGGRDNAYSNNLFSEYYYSKHESTRSPALQTSNTSSSKISTSSSSSASSPLSSSNRGHMGGDVVDRDTSGGVKKFEYEEKYNGSSSRRKQRRYRTTFNSSQLEELERAFQRTHYPDVFFREELALKIGLTEARVQVWFQNRRAKWRKQQKEEHKGAILGDVCHALPASQNKPPQQTTPSSGSNKMAPISGVPMPGFYFHGNLNVDWAPPLCSAMTSSSLTSFLSVKNGNRFPAVEDSFGARCCGQNQVSRSESNSLKLSSSNNQFHIPDNMYSGDARVSSIVALRLKAQEHQQAIKT</sequence>